<evidence type="ECO:0000313" key="8">
    <source>
        <dbReference type="Proteomes" id="UP000265515"/>
    </source>
</evidence>
<organism evidence="7 8">
    <name type="scientific">Chara braunii</name>
    <name type="common">Braun's stonewort</name>
    <dbReference type="NCBI Taxonomy" id="69332"/>
    <lineage>
        <taxon>Eukaryota</taxon>
        <taxon>Viridiplantae</taxon>
        <taxon>Streptophyta</taxon>
        <taxon>Charophyceae</taxon>
        <taxon>Charales</taxon>
        <taxon>Characeae</taxon>
        <taxon>Chara</taxon>
    </lineage>
</organism>
<dbReference type="PANTHER" id="PTHR45880:SF1">
    <property type="entry name" value="RNA-BINDING MOTIF PROTEIN, X-LINKED 2"/>
    <property type="match status" value="1"/>
</dbReference>
<sequence length="505" mass="57609">MNPLTQVKNTQKATQREVDAGIQDGASWHARYKDSAYIFAGGLPYDLTEGDLLAVFAQYGEMVDVNLVRDRDTGKSRGFAFLAYADQRSTILAVDNFNGTVIGGRTIKVDHVADYKKKKEEDEEAMRAREERGVCHAFQRGECKRGGSCKYSHNLERAANTGWNEEEERKARARELGGHARGGGSGGCWPNDLYEGGRSKEMDFKGRAGQIQRNVEATEQSGAPRSLREASAAAPGSNPWEGSVFHLLQASTADKHRKNNSGRSQGGERERKKEGAEQCKKEGDATDSRKRETEKSNDTRHDQKRGKRSPGRDRKEEEEERRPRDAMRDARVDRGGRGFCREALSGGEDGRESGRDVERERYGSKSRRRDWGRGGWEEEYEGAERQGRDKSNDVVDYGRGQETSREEAARRREKRRDGNTGIETSKRSGREHEDEKDHSSERRRSREEGTRRGERDRGREVHRGTDRHHHRDPDQRHKHSDTNRDKDKNRYKASKTDEDERWGRS</sequence>
<comment type="caution">
    <text evidence="7">The sequence shown here is derived from an EMBL/GenBank/DDBJ whole genome shotgun (WGS) entry which is preliminary data.</text>
</comment>
<dbReference type="SUPFAM" id="SSF54928">
    <property type="entry name" value="RNA-binding domain, RBD"/>
    <property type="match status" value="1"/>
</dbReference>
<dbReference type="Proteomes" id="UP000265515">
    <property type="component" value="Unassembled WGS sequence"/>
</dbReference>
<feature type="domain" description="C3H1-type" evidence="6">
    <location>
        <begin position="129"/>
        <end position="156"/>
    </location>
</feature>
<dbReference type="Pfam" id="PF00076">
    <property type="entry name" value="RRM_1"/>
    <property type="match status" value="1"/>
</dbReference>
<evidence type="ECO:0000259" key="5">
    <source>
        <dbReference type="PROSITE" id="PS50102"/>
    </source>
</evidence>
<evidence type="ECO:0000313" key="7">
    <source>
        <dbReference type="EMBL" id="GBG62133.1"/>
    </source>
</evidence>
<dbReference type="GO" id="GO:0000398">
    <property type="term" value="P:mRNA splicing, via spliceosome"/>
    <property type="evidence" value="ECO:0007669"/>
    <property type="project" value="InterPro"/>
</dbReference>
<feature type="compositionally biased region" description="Polar residues" evidence="4">
    <location>
        <begin position="214"/>
        <end position="223"/>
    </location>
</feature>
<dbReference type="GO" id="GO:0005686">
    <property type="term" value="C:U2 snRNP"/>
    <property type="evidence" value="ECO:0007669"/>
    <property type="project" value="TreeGrafter"/>
</dbReference>
<feature type="domain" description="RRM" evidence="5">
    <location>
        <begin position="36"/>
        <end position="114"/>
    </location>
</feature>
<dbReference type="Gene3D" id="3.30.70.330">
    <property type="match status" value="1"/>
</dbReference>
<dbReference type="Gene3D" id="3.30.1370.210">
    <property type="match status" value="1"/>
</dbReference>
<evidence type="ECO:0000259" key="6">
    <source>
        <dbReference type="PROSITE" id="PS50103"/>
    </source>
</evidence>
<dbReference type="InterPro" id="IPR000504">
    <property type="entry name" value="RRM_dom"/>
</dbReference>
<accession>A0A388JWI5</accession>
<dbReference type="InterPro" id="IPR000571">
    <property type="entry name" value="Znf_CCCH"/>
</dbReference>
<dbReference type="SMART" id="SM00356">
    <property type="entry name" value="ZnF_C3H1"/>
    <property type="match status" value="1"/>
</dbReference>
<dbReference type="Gramene" id="GBG62133">
    <property type="protein sequence ID" value="GBG62133"/>
    <property type="gene ID" value="CBR_g29333"/>
</dbReference>
<dbReference type="PROSITE" id="PS50103">
    <property type="entry name" value="ZF_C3H1"/>
    <property type="match status" value="1"/>
</dbReference>
<feature type="compositionally biased region" description="Basic and acidic residues" evidence="4">
    <location>
        <begin position="310"/>
        <end position="340"/>
    </location>
</feature>
<evidence type="ECO:0000256" key="1">
    <source>
        <dbReference type="ARBA" id="ARBA00022884"/>
    </source>
</evidence>
<dbReference type="GO" id="GO:0071011">
    <property type="term" value="C:precatalytic spliceosome"/>
    <property type="evidence" value="ECO:0007669"/>
    <property type="project" value="TreeGrafter"/>
</dbReference>
<dbReference type="AlphaFoldDB" id="A0A388JWI5"/>
<keyword evidence="3" id="KW-0863">Zinc-finger</keyword>
<evidence type="ECO:0000256" key="2">
    <source>
        <dbReference type="PROSITE-ProRule" id="PRU00176"/>
    </source>
</evidence>
<dbReference type="GO" id="GO:0008270">
    <property type="term" value="F:zinc ion binding"/>
    <property type="evidence" value="ECO:0007669"/>
    <property type="project" value="UniProtKB-KW"/>
</dbReference>
<dbReference type="EMBL" id="BFEA01000026">
    <property type="protein sequence ID" value="GBG62133.1"/>
    <property type="molecule type" value="Genomic_DNA"/>
</dbReference>
<dbReference type="PANTHER" id="PTHR45880">
    <property type="entry name" value="RNA-BINDING MOTIF PROTEIN, X-LINKED 2"/>
    <property type="match status" value="1"/>
</dbReference>
<dbReference type="PROSITE" id="PS50102">
    <property type="entry name" value="RRM"/>
    <property type="match status" value="1"/>
</dbReference>
<feature type="region of interest" description="Disordered" evidence="4">
    <location>
        <begin position="214"/>
        <end position="505"/>
    </location>
</feature>
<name>A0A388JWI5_CHABU</name>
<dbReference type="OrthoDB" id="2573941at2759"/>
<dbReference type="CDD" id="cd12411">
    <property type="entry name" value="RRM_ist3_like"/>
    <property type="match status" value="1"/>
</dbReference>
<feature type="zinc finger region" description="C3H1-type" evidence="3">
    <location>
        <begin position="129"/>
        <end position="156"/>
    </location>
</feature>
<keyword evidence="8" id="KW-1185">Reference proteome</keyword>
<keyword evidence="1 2" id="KW-0694">RNA-binding</keyword>
<reference evidence="7 8" key="1">
    <citation type="journal article" date="2018" name="Cell">
        <title>The Chara Genome: Secondary Complexity and Implications for Plant Terrestrialization.</title>
        <authorList>
            <person name="Nishiyama T."/>
            <person name="Sakayama H."/>
            <person name="Vries J.D."/>
            <person name="Buschmann H."/>
            <person name="Saint-Marcoux D."/>
            <person name="Ullrich K.K."/>
            <person name="Haas F.B."/>
            <person name="Vanderstraeten L."/>
            <person name="Becker D."/>
            <person name="Lang D."/>
            <person name="Vosolsobe S."/>
            <person name="Rombauts S."/>
            <person name="Wilhelmsson P.K.I."/>
            <person name="Janitza P."/>
            <person name="Kern R."/>
            <person name="Heyl A."/>
            <person name="Rumpler F."/>
            <person name="Villalobos L.I.A.C."/>
            <person name="Clay J.M."/>
            <person name="Skokan R."/>
            <person name="Toyoda A."/>
            <person name="Suzuki Y."/>
            <person name="Kagoshima H."/>
            <person name="Schijlen E."/>
            <person name="Tajeshwar N."/>
            <person name="Catarino B."/>
            <person name="Hetherington A.J."/>
            <person name="Saltykova A."/>
            <person name="Bonnot C."/>
            <person name="Breuninger H."/>
            <person name="Symeonidi A."/>
            <person name="Radhakrishnan G.V."/>
            <person name="Van Nieuwerburgh F."/>
            <person name="Deforce D."/>
            <person name="Chang C."/>
            <person name="Karol K.G."/>
            <person name="Hedrich R."/>
            <person name="Ulvskov P."/>
            <person name="Glockner G."/>
            <person name="Delwiche C.F."/>
            <person name="Petrasek J."/>
            <person name="Van de Peer Y."/>
            <person name="Friml J."/>
            <person name="Beilby M."/>
            <person name="Dolan L."/>
            <person name="Kohara Y."/>
            <person name="Sugano S."/>
            <person name="Fujiyama A."/>
            <person name="Delaux P.-M."/>
            <person name="Quint M."/>
            <person name="TheiBen G."/>
            <person name="Hagemann M."/>
            <person name="Harholt J."/>
            <person name="Dunand C."/>
            <person name="Zachgo S."/>
            <person name="Langdale J."/>
            <person name="Maumus F."/>
            <person name="Straeten D.V.D."/>
            <person name="Gould S.B."/>
            <person name="Rensing S.A."/>
        </authorList>
    </citation>
    <scope>NUCLEOTIDE SEQUENCE [LARGE SCALE GENOMIC DNA]</scope>
    <source>
        <strain evidence="7 8">S276</strain>
    </source>
</reference>
<evidence type="ECO:0008006" key="9">
    <source>
        <dbReference type="Google" id="ProtNLM"/>
    </source>
</evidence>
<keyword evidence="3" id="KW-0479">Metal-binding</keyword>
<feature type="compositionally biased region" description="Basic and acidic residues" evidence="4">
    <location>
        <begin position="471"/>
        <end position="505"/>
    </location>
</feature>
<dbReference type="InterPro" id="IPR035979">
    <property type="entry name" value="RBD_domain_sf"/>
</dbReference>
<dbReference type="GO" id="GO:0071013">
    <property type="term" value="C:catalytic step 2 spliceosome"/>
    <property type="evidence" value="ECO:0007669"/>
    <property type="project" value="TreeGrafter"/>
</dbReference>
<dbReference type="Pfam" id="PF00642">
    <property type="entry name" value="zf-CCCH"/>
    <property type="match status" value="1"/>
</dbReference>
<dbReference type="InterPro" id="IPR051847">
    <property type="entry name" value="RNA_proc/Spliceosome_comp"/>
</dbReference>
<evidence type="ECO:0000256" key="3">
    <source>
        <dbReference type="PROSITE-ProRule" id="PRU00723"/>
    </source>
</evidence>
<dbReference type="GO" id="GO:0003723">
    <property type="term" value="F:RNA binding"/>
    <property type="evidence" value="ECO:0007669"/>
    <property type="project" value="UniProtKB-UniRule"/>
</dbReference>
<keyword evidence="3" id="KW-0862">Zinc</keyword>
<feature type="compositionally biased region" description="Basic and acidic residues" evidence="4">
    <location>
        <begin position="402"/>
        <end position="464"/>
    </location>
</feature>
<feature type="compositionally biased region" description="Basic and acidic residues" evidence="4">
    <location>
        <begin position="266"/>
        <end position="301"/>
    </location>
</feature>
<dbReference type="STRING" id="69332.A0A388JWI5"/>
<proteinExistence type="predicted"/>
<feature type="compositionally biased region" description="Basic and acidic residues" evidence="4">
    <location>
        <begin position="348"/>
        <end position="393"/>
    </location>
</feature>
<protein>
    <recommendedName>
        <fullName evidence="9">C3H1-type domain-containing protein</fullName>
    </recommendedName>
</protein>
<evidence type="ECO:0000256" key="4">
    <source>
        <dbReference type="SAM" id="MobiDB-lite"/>
    </source>
</evidence>
<dbReference type="SMART" id="SM00360">
    <property type="entry name" value="RRM"/>
    <property type="match status" value="1"/>
</dbReference>
<gene>
    <name evidence="7" type="ORF">CBR_g29333</name>
</gene>
<dbReference type="InterPro" id="IPR045844">
    <property type="entry name" value="RRM_Ist3-like"/>
</dbReference>
<dbReference type="InterPro" id="IPR012677">
    <property type="entry name" value="Nucleotide-bd_a/b_plait_sf"/>
</dbReference>